<dbReference type="OrthoDB" id="10341565at2759"/>
<proteinExistence type="predicted"/>
<keyword evidence="3" id="KW-1185">Reference proteome</keyword>
<accession>A0A2V3J5I9</accession>
<name>A0A2V3J5I9_9FLOR</name>
<comment type="caution">
    <text evidence="2">The sequence shown here is derived from an EMBL/GenBank/DDBJ whole genome shotgun (WGS) entry which is preliminary data.</text>
</comment>
<organism evidence="2 3">
    <name type="scientific">Gracilariopsis chorda</name>
    <dbReference type="NCBI Taxonomy" id="448386"/>
    <lineage>
        <taxon>Eukaryota</taxon>
        <taxon>Rhodophyta</taxon>
        <taxon>Florideophyceae</taxon>
        <taxon>Rhodymeniophycidae</taxon>
        <taxon>Gracilariales</taxon>
        <taxon>Gracilariaceae</taxon>
        <taxon>Gracilariopsis</taxon>
    </lineage>
</organism>
<reference evidence="2 3" key="1">
    <citation type="journal article" date="2018" name="Mol. Biol. Evol.">
        <title>Analysis of the draft genome of the red seaweed Gracilariopsis chorda provides insights into genome size evolution in Rhodophyta.</title>
        <authorList>
            <person name="Lee J."/>
            <person name="Yang E.C."/>
            <person name="Graf L."/>
            <person name="Yang J.H."/>
            <person name="Qiu H."/>
            <person name="Zel Zion U."/>
            <person name="Chan C.X."/>
            <person name="Stephens T.G."/>
            <person name="Weber A.P.M."/>
            <person name="Boo G.H."/>
            <person name="Boo S.M."/>
            <person name="Kim K.M."/>
            <person name="Shin Y."/>
            <person name="Jung M."/>
            <person name="Lee S.J."/>
            <person name="Yim H.S."/>
            <person name="Lee J.H."/>
            <person name="Bhattacharya D."/>
            <person name="Yoon H.S."/>
        </authorList>
    </citation>
    <scope>NUCLEOTIDE SEQUENCE [LARGE SCALE GENOMIC DNA]</scope>
    <source>
        <strain evidence="2 3">SKKU-2015</strain>
        <tissue evidence="2">Whole body</tissue>
    </source>
</reference>
<sequence>MVVSEIVAATMIAVCGLKNSYRIVLKGERVVRRAIRRPAPIVEGYDTFPRFFIRKVFRAGLVIAMRWEGRAKNAAQLAADARMRARKTSKAVSKRIGDARDRVEDVRSRAQDRAHLMRERAGEMRQKASDMRAKAESQAQAAREKATEMRKRAEDVRDRATDQARLMKEKAAELRHRAEQAKESAIAAKDKLVDVKKRVQQHLSPKENSRKLHTSAFTIVPPKDTAMPFVHTRFSKQ</sequence>
<protein>
    <submittedName>
        <fullName evidence="2">Uncharacterized protein</fullName>
    </submittedName>
</protein>
<evidence type="ECO:0000313" key="2">
    <source>
        <dbReference type="EMBL" id="PXF49257.1"/>
    </source>
</evidence>
<dbReference type="Proteomes" id="UP000247409">
    <property type="component" value="Unassembled WGS sequence"/>
</dbReference>
<dbReference type="EMBL" id="NBIV01000006">
    <property type="protein sequence ID" value="PXF49257.1"/>
    <property type="molecule type" value="Genomic_DNA"/>
</dbReference>
<evidence type="ECO:0000256" key="1">
    <source>
        <dbReference type="SAM" id="MobiDB-lite"/>
    </source>
</evidence>
<feature type="compositionally biased region" description="Basic and acidic residues" evidence="1">
    <location>
        <begin position="142"/>
        <end position="160"/>
    </location>
</feature>
<evidence type="ECO:0000313" key="3">
    <source>
        <dbReference type="Proteomes" id="UP000247409"/>
    </source>
</evidence>
<gene>
    <name evidence="2" type="ORF">BWQ96_00831</name>
</gene>
<feature type="compositionally biased region" description="Basic and acidic residues" evidence="1">
    <location>
        <begin position="110"/>
        <end position="135"/>
    </location>
</feature>
<dbReference type="AlphaFoldDB" id="A0A2V3J5I9"/>
<feature type="region of interest" description="Disordered" evidence="1">
    <location>
        <begin position="110"/>
        <end position="160"/>
    </location>
</feature>